<feature type="region of interest" description="Disordered" evidence="1">
    <location>
        <begin position="146"/>
        <end position="318"/>
    </location>
</feature>
<feature type="compositionally biased region" description="Pro residues" evidence="1">
    <location>
        <begin position="177"/>
        <end position="193"/>
    </location>
</feature>
<dbReference type="OrthoDB" id="5321006at2759"/>
<gene>
    <name evidence="3" type="ORF">EMPS_02603</name>
</gene>
<feature type="compositionally biased region" description="Acidic residues" evidence="1">
    <location>
        <begin position="307"/>
        <end position="318"/>
    </location>
</feature>
<organism evidence="3 4">
    <name type="scientific">Entomortierella parvispora</name>
    <dbReference type="NCBI Taxonomy" id="205924"/>
    <lineage>
        <taxon>Eukaryota</taxon>
        <taxon>Fungi</taxon>
        <taxon>Fungi incertae sedis</taxon>
        <taxon>Mucoromycota</taxon>
        <taxon>Mortierellomycotina</taxon>
        <taxon>Mortierellomycetes</taxon>
        <taxon>Mortierellales</taxon>
        <taxon>Mortierellaceae</taxon>
        <taxon>Entomortierella</taxon>
    </lineage>
</organism>
<feature type="compositionally biased region" description="Polar residues" evidence="1">
    <location>
        <begin position="759"/>
        <end position="778"/>
    </location>
</feature>
<evidence type="ECO:0000313" key="4">
    <source>
        <dbReference type="Proteomes" id="UP000827284"/>
    </source>
</evidence>
<dbReference type="Proteomes" id="UP000827284">
    <property type="component" value="Unassembled WGS sequence"/>
</dbReference>
<feature type="compositionally biased region" description="Low complexity" evidence="1">
    <location>
        <begin position="283"/>
        <end position="296"/>
    </location>
</feature>
<feature type="compositionally biased region" description="Polar residues" evidence="1">
    <location>
        <begin position="257"/>
        <end position="267"/>
    </location>
</feature>
<dbReference type="AlphaFoldDB" id="A0A9P3LTU4"/>
<reference evidence="3" key="2">
    <citation type="journal article" date="2022" name="Microbiol. Resour. Announc.">
        <title>Whole-Genome Sequence of Entomortierella parvispora E1425, a Mucoromycotan Fungus Associated with Burkholderiaceae-Related Endosymbiotic Bacteria.</title>
        <authorList>
            <person name="Herlambang A."/>
            <person name="Guo Y."/>
            <person name="Takashima Y."/>
            <person name="Narisawa K."/>
            <person name="Ohta H."/>
            <person name="Nishizawa T."/>
        </authorList>
    </citation>
    <scope>NUCLEOTIDE SEQUENCE</scope>
    <source>
        <strain evidence="3">E1425</strain>
    </source>
</reference>
<feature type="compositionally biased region" description="Low complexity" evidence="1">
    <location>
        <begin position="219"/>
        <end position="231"/>
    </location>
</feature>
<evidence type="ECO:0000256" key="1">
    <source>
        <dbReference type="SAM" id="MobiDB-lite"/>
    </source>
</evidence>
<feature type="compositionally biased region" description="Basic residues" evidence="1">
    <location>
        <begin position="271"/>
        <end position="282"/>
    </location>
</feature>
<reference evidence="3" key="1">
    <citation type="submission" date="2021-11" db="EMBL/GenBank/DDBJ databases">
        <authorList>
            <person name="Herlambang A."/>
            <person name="Guo Y."/>
            <person name="Takashima Y."/>
            <person name="Nishizawa T."/>
        </authorList>
    </citation>
    <scope>NUCLEOTIDE SEQUENCE</scope>
    <source>
        <strain evidence="3">E1425</strain>
    </source>
</reference>
<evidence type="ECO:0000313" key="3">
    <source>
        <dbReference type="EMBL" id="GJJ70254.1"/>
    </source>
</evidence>
<name>A0A9P3LTU4_9FUNG</name>
<proteinExistence type="predicted"/>
<dbReference type="Pfam" id="PF20497">
    <property type="entry name" value="SWI-SNF_Ssr4_C"/>
    <property type="match status" value="1"/>
</dbReference>
<dbReference type="EMBL" id="BQFW01000003">
    <property type="protein sequence ID" value="GJJ70254.1"/>
    <property type="molecule type" value="Genomic_DNA"/>
</dbReference>
<evidence type="ECO:0000259" key="2">
    <source>
        <dbReference type="Pfam" id="PF20497"/>
    </source>
</evidence>
<protein>
    <recommendedName>
        <fullName evidence="2">SWI/SNF and RSC complexes subunit Ssr4 C-terminal domain-containing protein</fullName>
    </recommendedName>
</protein>
<accession>A0A9P3LTU4</accession>
<feature type="region of interest" description="Disordered" evidence="1">
    <location>
        <begin position="672"/>
        <end position="713"/>
    </location>
</feature>
<sequence length="778" mass="83806">MTARPPPELAGELYCRANLDPMIYTGMSPQIATELLDRAWHMLSQGQISFSYNYIDKPKEGSGFFLKVQPDEVTMPHDGFQYMDDEISYPFPQDPRVTITERSQGFAHGEQYTHIVRRKYTLVMPGRETLAFLHYSKADVGRSIVVDGRRAKTPPRQYPLKPIPGVAAMPGQQQPPVGYPPHQPPQQQQPPVPQQQAYRAQQQPPKMNTPYGASPIMGSPASPQQPPSQQQGYGRFPGGPIVGPPGGPPQQGMPPQRLSSVNSNVYGNQRHDKKSGGHKKHPQQQPQQPQLTPQQQREVQIQREAQMQEDTEEPSGDELDFLTARDVAIARYKRNHDYVAEVFSPYPTSRIIPPNSEYQKSIDFLKSLGGTQQQDDELDQIKAEHDEKIKRFKAEASVFYKGLEDLKQATTVQEVFAANERVEIYKGMTVQPYLGLRQVDLPKDEATRTPELKPAKVAKQVVPTAPVFHTPVTQLALAGTPVTSSTSMGVEAGGVVPNVPAPDVPAIATPVTTAPVDVTSATEIQEHNEPAIAPVAVVVATPVTEPLIEKAVEAALDNWSAPVAAAGELTSTQPAAPSTLSLSAPVATTGAEISSSSMEIDSLPSDNVAEIATSASTIQENTADIPAPILTEAVAELPLQETTVAPITPIHAPAEEPAAPAAVVIAPLPSVEPSTPVSLPESTASSNMDVDSNVASTEVTPVITSEPSLTTQDAEMTPAAPVVAADDVPSASPAVVEPVLEQQQQSQQQQHQQDQQGQPVETISAVESSLDQTHPPSS</sequence>
<comment type="caution">
    <text evidence="3">The sequence shown here is derived from an EMBL/GenBank/DDBJ whole genome shotgun (WGS) entry which is preliminary data.</text>
</comment>
<feature type="compositionally biased region" description="Low complexity" evidence="1">
    <location>
        <begin position="725"/>
        <end position="758"/>
    </location>
</feature>
<feature type="domain" description="SWI/SNF and RSC complexes subunit Ssr4 C-terminal" evidence="2">
    <location>
        <begin position="309"/>
        <end position="354"/>
    </location>
</feature>
<dbReference type="InterPro" id="IPR046464">
    <property type="entry name" value="SWI-SNF_Ssr4_C"/>
</dbReference>
<feature type="compositionally biased region" description="Low complexity" evidence="1">
    <location>
        <begin position="194"/>
        <end position="205"/>
    </location>
</feature>
<feature type="compositionally biased region" description="Pro residues" evidence="1">
    <location>
        <begin position="242"/>
        <end position="252"/>
    </location>
</feature>
<keyword evidence="4" id="KW-1185">Reference proteome</keyword>
<feature type="region of interest" description="Disordered" evidence="1">
    <location>
        <begin position="725"/>
        <end position="778"/>
    </location>
</feature>